<dbReference type="PANTHER" id="PTHR15633:SF2">
    <property type="entry name" value="NUCLEOLAR PROTEIN 11"/>
    <property type="match status" value="1"/>
</dbReference>
<feature type="compositionally biased region" description="Basic and acidic residues" evidence="1">
    <location>
        <begin position="143"/>
        <end position="159"/>
    </location>
</feature>
<name>A0ABP1G404_9CHLO</name>
<dbReference type="Proteomes" id="UP001497392">
    <property type="component" value="Unassembled WGS sequence"/>
</dbReference>
<accession>A0ABP1G404</accession>
<reference evidence="2 3" key="1">
    <citation type="submission" date="2024-06" db="EMBL/GenBank/DDBJ databases">
        <authorList>
            <person name="Kraege A."/>
            <person name="Thomma B."/>
        </authorList>
    </citation>
    <scope>NUCLEOTIDE SEQUENCE [LARGE SCALE GENOMIC DNA]</scope>
</reference>
<comment type="caution">
    <text evidence="2">The sequence shown here is derived from an EMBL/GenBank/DDBJ whole genome shotgun (WGS) entry which is preliminary data.</text>
</comment>
<sequence length="988" mass="104416">MASSAIALCEIDDDQVQGIAAGPTHADVIVTAQESGVFLYSTVSKEQRQEWALSGSRIELSQAAAWDARTEHFYAVAAVQPGAAKGPQHRLLGWPASYTGSVEDAPLSLELQGAVHAVHPIFPPGPSSACADDRASRQTVGEKAGEEQHNSSSAAERESAQGLPAPQKQKGDSTQHTETLLHTKLPTIRTKLKQRPGKRKAPAAVTAKAVPTVAELPWMQEWIATGRTAEDREAEQEHEAAVASTSGRFASAAENKRQGIPGVFIVHSNGMVATDTAYSRHVEKQTNGSSEDHVLASAAAEGRLAVVTRSKKRRQSLQVYMLQGNAVQSCGEFQLQLPEKGAEVASVDISENRLALLWSTGVLQCFSQQAASSGQVSLRLQCHRKLSGFCGSAAEMVKQPTATPKKRAAVMPAQPSAHHAQHAKPSVRLCSSGMVAVAAYIYAKEKVAQAGQQDELLALNSATQTSTPRATNHRSLNGPVATPGKPLTGGKRTAETNGKVSAQQQAQPTVLRVVVLDDTYGCVQHIKDLQKADLGSDADASVPSAPRQLLMLALQQGTSMDLVLGLHSRAVVVRTQAEPVTLASMVGALSLNRQQHPTAALQQQALDLQHAQAPVHSHFRPCWAQRGAAVGLPMLPHIGQVAVEVPAEKLSRWHAAAESVAGDCRAEQESLQQLRQPGSLPSADAASSLVQDITARSQQHGPGAISQELLQLVAERCIEAGYWDALQLLAQQPQLPAYKALQSMLPGLAEQGQLLVLACALTQARDISPAHLGATLSVLLGGASAGSREGTKQWSAHIASAADAAVQAAEASFGVEGAHESALAQAQAIVMATDGFSAQEVCLHAALAAGHDQAVLQAAVRRLQQPQVVCLIGYLLKWVDRHPADDEMSNRVGLAAGLVVPSMDAVLRWACATLDTHFVTLAGLPVGAQQALLSLQERIQESLQMSQGVVALSGAMEHISSQAPLPTFSPANPQQYFVELLDLGVRAA</sequence>
<evidence type="ECO:0000256" key="1">
    <source>
        <dbReference type="SAM" id="MobiDB-lite"/>
    </source>
</evidence>
<feature type="region of interest" description="Disordered" evidence="1">
    <location>
        <begin position="125"/>
        <end position="206"/>
    </location>
</feature>
<evidence type="ECO:0000313" key="3">
    <source>
        <dbReference type="Proteomes" id="UP001497392"/>
    </source>
</evidence>
<feature type="compositionally biased region" description="Basic residues" evidence="1">
    <location>
        <begin position="190"/>
        <end position="201"/>
    </location>
</feature>
<feature type="region of interest" description="Disordered" evidence="1">
    <location>
        <begin position="463"/>
        <end position="503"/>
    </location>
</feature>
<gene>
    <name evidence="2" type="primary">g9900</name>
    <name evidence="2" type="ORF">VP750_LOCUS8915</name>
</gene>
<keyword evidence="3" id="KW-1185">Reference proteome</keyword>
<protein>
    <submittedName>
        <fullName evidence="2">G9900 protein</fullName>
    </submittedName>
</protein>
<feature type="compositionally biased region" description="Polar residues" evidence="1">
    <location>
        <begin position="463"/>
        <end position="475"/>
    </location>
</feature>
<organism evidence="2 3">
    <name type="scientific">Coccomyxa viridis</name>
    <dbReference type="NCBI Taxonomy" id="1274662"/>
    <lineage>
        <taxon>Eukaryota</taxon>
        <taxon>Viridiplantae</taxon>
        <taxon>Chlorophyta</taxon>
        <taxon>core chlorophytes</taxon>
        <taxon>Trebouxiophyceae</taxon>
        <taxon>Trebouxiophyceae incertae sedis</taxon>
        <taxon>Coccomyxaceae</taxon>
        <taxon>Coccomyxa</taxon>
    </lineage>
</organism>
<dbReference type="PANTHER" id="PTHR15633">
    <property type="entry name" value="NUCLEOLAR PROTEIN 11"/>
    <property type="match status" value="1"/>
</dbReference>
<dbReference type="InterPro" id="IPR042859">
    <property type="entry name" value="NOL11"/>
</dbReference>
<dbReference type="EMBL" id="CAXHTA020000016">
    <property type="protein sequence ID" value="CAL5227009.1"/>
    <property type="molecule type" value="Genomic_DNA"/>
</dbReference>
<feature type="compositionally biased region" description="Basic and acidic residues" evidence="1">
    <location>
        <begin position="169"/>
        <end position="181"/>
    </location>
</feature>
<evidence type="ECO:0000313" key="2">
    <source>
        <dbReference type="EMBL" id="CAL5227009.1"/>
    </source>
</evidence>
<proteinExistence type="predicted"/>